<name>A0A1H0LTW7_9PSED</name>
<feature type="domain" description="UspA" evidence="5">
    <location>
        <begin position="19"/>
        <end position="145"/>
    </location>
</feature>
<proteinExistence type="inferred from homology"/>
<dbReference type="PANTHER" id="PTHR47892:SF1">
    <property type="entry name" value="UNIVERSAL STRESS PROTEIN E"/>
    <property type="match status" value="1"/>
</dbReference>
<feature type="domain" description="UspA" evidence="5">
    <location>
        <begin position="174"/>
        <end position="301"/>
    </location>
</feature>
<dbReference type="InterPro" id="IPR006016">
    <property type="entry name" value="UspA"/>
</dbReference>
<accession>A0A1H0LTW7</accession>
<dbReference type="RefSeq" id="WP_090182862.1">
    <property type="nucleotide sequence ID" value="NZ_LT629705.1"/>
</dbReference>
<evidence type="ECO:0000313" key="7">
    <source>
        <dbReference type="Proteomes" id="UP000198827"/>
    </source>
</evidence>
<dbReference type="PANTHER" id="PTHR47892">
    <property type="entry name" value="UNIVERSAL STRESS PROTEIN E"/>
    <property type="match status" value="1"/>
</dbReference>
<comment type="function">
    <text evidence="4">Required for resistance to DNA-damaging agents.</text>
</comment>
<evidence type="ECO:0000256" key="2">
    <source>
        <dbReference type="ARBA" id="ARBA00008791"/>
    </source>
</evidence>
<evidence type="ECO:0000259" key="5">
    <source>
        <dbReference type="Pfam" id="PF00582"/>
    </source>
</evidence>
<dbReference type="SUPFAM" id="SSF52402">
    <property type="entry name" value="Adenine nucleotide alpha hydrolases-like"/>
    <property type="match status" value="2"/>
</dbReference>
<dbReference type="OrthoDB" id="239260at2"/>
<evidence type="ECO:0000256" key="4">
    <source>
        <dbReference type="ARBA" id="ARBA00037131"/>
    </source>
</evidence>
<keyword evidence="3" id="KW-0963">Cytoplasm</keyword>
<reference evidence="6 7" key="1">
    <citation type="submission" date="2016-10" db="EMBL/GenBank/DDBJ databases">
        <authorList>
            <person name="de Groot N.N."/>
        </authorList>
    </citation>
    <scope>NUCLEOTIDE SEQUENCE [LARGE SCALE GENOMIC DNA]</scope>
    <source>
        <strain evidence="6 7">CECT 7543</strain>
    </source>
</reference>
<dbReference type="Gene3D" id="3.40.50.12370">
    <property type="match status" value="1"/>
</dbReference>
<evidence type="ECO:0000313" key="6">
    <source>
        <dbReference type="EMBL" id="SDO71426.1"/>
    </source>
</evidence>
<dbReference type="EMBL" id="LT629705">
    <property type="protein sequence ID" value="SDO71426.1"/>
    <property type="molecule type" value="Genomic_DNA"/>
</dbReference>
<evidence type="ECO:0000256" key="1">
    <source>
        <dbReference type="ARBA" id="ARBA00004496"/>
    </source>
</evidence>
<sequence length="308" mass="34800">MSEQSRFMLVASPLMEHSPAFDRAAALAKAEGAALHIVAFDYLEGLATASLVNEKALEQMRLGYVDRHRQWLEDQARPLRKIGVHVTTEVAWVERPLEEILIHLKEQPMDVLIKALEHQSLLSRLMFTPLDVHLLRECPVPLHFVSHAVNALPRKIVAAIDPFHRDDHYKTFNDRILHEASKLASACNAELDVVYAYDLSSITSDEFGFDKGSGYFSSGKAKTLFDCQEEAFNELAERNGIAPEQRHMIMGSPSKVLTRYADAFDIDVLVMGRIGHRGLGRFVGSTVEHLLYKMPCSVWVVYTERLDE</sequence>
<comment type="similarity">
    <text evidence="2">Belongs to the universal stress protein A family.</text>
</comment>
<dbReference type="AlphaFoldDB" id="A0A1H0LTW7"/>
<dbReference type="Proteomes" id="UP000198827">
    <property type="component" value="Chromosome I"/>
</dbReference>
<protein>
    <submittedName>
        <fullName evidence="6">Universal stress protein E</fullName>
    </submittedName>
</protein>
<gene>
    <name evidence="6" type="ORF">SAMN04489798_3658</name>
</gene>
<organism evidence="6 7">
    <name type="scientific">Pseudomonas arsenicoxydans</name>
    <dbReference type="NCBI Taxonomy" id="702115"/>
    <lineage>
        <taxon>Bacteria</taxon>
        <taxon>Pseudomonadati</taxon>
        <taxon>Pseudomonadota</taxon>
        <taxon>Gammaproteobacteria</taxon>
        <taxon>Pseudomonadales</taxon>
        <taxon>Pseudomonadaceae</taxon>
        <taxon>Pseudomonas</taxon>
    </lineage>
</organism>
<comment type="subcellular location">
    <subcellularLocation>
        <location evidence="1">Cytoplasm</location>
    </subcellularLocation>
</comment>
<dbReference type="Pfam" id="PF00582">
    <property type="entry name" value="Usp"/>
    <property type="match status" value="2"/>
</dbReference>
<evidence type="ECO:0000256" key="3">
    <source>
        <dbReference type="ARBA" id="ARBA00022490"/>
    </source>
</evidence>
<dbReference type="GO" id="GO:0005737">
    <property type="term" value="C:cytoplasm"/>
    <property type="evidence" value="ECO:0007669"/>
    <property type="project" value="UniProtKB-SubCell"/>
</dbReference>